<dbReference type="PROSITE" id="PS00955">
    <property type="entry name" value="IGP_DEHYDRATASE_2"/>
    <property type="match status" value="1"/>
</dbReference>
<dbReference type="FunFam" id="3.30.230.40:FF:000003">
    <property type="entry name" value="Imidazoleglycerol-phosphate dehydratase HisB"/>
    <property type="match status" value="1"/>
</dbReference>
<dbReference type="NCBIfam" id="NF002114">
    <property type="entry name" value="PRK00951.2-4"/>
    <property type="match status" value="1"/>
</dbReference>
<dbReference type="InterPro" id="IPR020568">
    <property type="entry name" value="Ribosomal_Su5_D2-typ_SF"/>
</dbReference>
<keyword evidence="3" id="KW-0028">Amino-acid biosynthesis</keyword>
<dbReference type="PROSITE" id="PS00954">
    <property type="entry name" value="IGP_DEHYDRATASE_1"/>
    <property type="match status" value="1"/>
</dbReference>
<dbReference type="UniPathway" id="UPA00031">
    <property type="reaction ID" value="UER00011"/>
</dbReference>
<dbReference type="CDD" id="cd07914">
    <property type="entry name" value="IGPD"/>
    <property type="match status" value="1"/>
</dbReference>
<evidence type="ECO:0000256" key="1">
    <source>
        <dbReference type="ARBA" id="ARBA00005047"/>
    </source>
</evidence>
<reference evidence="6" key="1">
    <citation type="submission" date="2019-08" db="EMBL/GenBank/DDBJ databases">
        <authorList>
            <person name="Kucharzyk K."/>
            <person name="Murdoch R.W."/>
            <person name="Higgins S."/>
            <person name="Loffler F."/>
        </authorList>
    </citation>
    <scope>NUCLEOTIDE SEQUENCE</scope>
</reference>
<dbReference type="EMBL" id="VSSQ01000029">
    <property type="protein sequence ID" value="MPL65646.1"/>
    <property type="molecule type" value="Genomic_DNA"/>
</dbReference>
<evidence type="ECO:0000256" key="3">
    <source>
        <dbReference type="ARBA" id="ARBA00022605"/>
    </source>
</evidence>
<proteinExistence type="inferred from homology"/>
<dbReference type="FunFam" id="3.30.230.40:FF:000001">
    <property type="entry name" value="Imidazoleglycerol-phosphate dehydratase HisB"/>
    <property type="match status" value="1"/>
</dbReference>
<keyword evidence="4" id="KW-0368">Histidine biosynthesis</keyword>
<dbReference type="InterPro" id="IPR020565">
    <property type="entry name" value="ImidazoleglycerP_deHydtase_CS"/>
</dbReference>
<evidence type="ECO:0000256" key="4">
    <source>
        <dbReference type="ARBA" id="ARBA00023102"/>
    </source>
</evidence>
<comment type="pathway">
    <text evidence="1">Amino-acid biosynthesis; L-histidine biosynthesis; L-histidine from 5-phospho-alpha-D-ribose 1-diphosphate: step 6/9.</text>
</comment>
<keyword evidence="5 6" id="KW-0456">Lyase</keyword>
<dbReference type="SUPFAM" id="SSF54211">
    <property type="entry name" value="Ribosomal protein S5 domain 2-like"/>
    <property type="match status" value="2"/>
</dbReference>
<dbReference type="GO" id="GO:0004424">
    <property type="term" value="F:imidazoleglycerol-phosphate dehydratase activity"/>
    <property type="evidence" value="ECO:0007669"/>
    <property type="project" value="InterPro"/>
</dbReference>
<dbReference type="HAMAP" id="MF_00076">
    <property type="entry name" value="HisB"/>
    <property type="match status" value="1"/>
</dbReference>
<gene>
    <name evidence="6" type="primary">hisB_3</name>
    <name evidence="6" type="ORF">SDC9_11310</name>
</gene>
<dbReference type="AlphaFoldDB" id="A0A644TF98"/>
<comment type="caution">
    <text evidence="6">The sequence shown here is derived from an EMBL/GenBank/DDBJ whole genome shotgun (WGS) entry which is preliminary data.</text>
</comment>
<dbReference type="PANTHER" id="PTHR23133:SF2">
    <property type="entry name" value="IMIDAZOLEGLYCEROL-PHOSPHATE DEHYDRATASE"/>
    <property type="match status" value="1"/>
</dbReference>
<dbReference type="InterPro" id="IPR038494">
    <property type="entry name" value="IGPD_sf"/>
</dbReference>
<protein>
    <recommendedName>
        <fullName evidence="2">Imidazoleglycerol-phosphate dehydratase</fullName>
    </recommendedName>
</protein>
<dbReference type="Pfam" id="PF00475">
    <property type="entry name" value="IGPD"/>
    <property type="match status" value="1"/>
</dbReference>
<name>A0A644TF98_9ZZZZ</name>
<evidence type="ECO:0000256" key="5">
    <source>
        <dbReference type="ARBA" id="ARBA00023239"/>
    </source>
</evidence>
<sequence>MRTADISRRTAETDITASLTIDGSGKSEIRTGIGFFDHMLVLWAKHGLFDLNLKAIGDLEVDCHHTIEDVGIVLGQAFKAALENKVGIKRYGTAFVPMDEALVMVSLDISGRPYLVYDVTLHSGSIGSYDCEMTEEFLRAFAMHAGITLHVKMLAGKNAHHIVEAVFKALGRALDDATCQDERIVGIMSTKGML</sequence>
<dbReference type="PANTHER" id="PTHR23133">
    <property type="entry name" value="IMIDAZOLEGLYCEROL-PHOSPHATE DEHYDRATASE HIS7"/>
    <property type="match status" value="1"/>
</dbReference>
<evidence type="ECO:0000313" key="6">
    <source>
        <dbReference type="EMBL" id="MPL65646.1"/>
    </source>
</evidence>
<dbReference type="InterPro" id="IPR000807">
    <property type="entry name" value="ImidazoleglycerolP_deHydtase"/>
</dbReference>
<dbReference type="NCBIfam" id="NF002111">
    <property type="entry name" value="PRK00951.2-1"/>
    <property type="match status" value="1"/>
</dbReference>
<dbReference type="GO" id="GO:0000105">
    <property type="term" value="P:L-histidine biosynthetic process"/>
    <property type="evidence" value="ECO:0007669"/>
    <property type="project" value="UniProtKB-UniPathway"/>
</dbReference>
<dbReference type="Gene3D" id="3.30.230.40">
    <property type="entry name" value="Imidazole glycerol phosphate dehydratase, domain 1"/>
    <property type="match status" value="2"/>
</dbReference>
<organism evidence="6">
    <name type="scientific">bioreactor metagenome</name>
    <dbReference type="NCBI Taxonomy" id="1076179"/>
    <lineage>
        <taxon>unclassified sequences</taxon>
        <taxon>metagenomes</taxon>
        <taxon>ecological metagenomes</taxon>
    </lineage>
</organism>
<accession>A0A644TF98</accession>
<evidence type="ECO:0000256" key="2">
    <source>
        <dbReference type="ARBA" id="ARBA00016664"/>
    </source>
</evidence>